<dbReference type="KEGG" id="dpf:ON006_09680"/>
<dbReference type="AlphaFoldDB" id="A0A9E8NFV9"/>
<dbReference type="RefSeq" id="WP_255773050.1">
    <property type="nucleotide sequence ID" value="NZ_CP112998.1"/>
</dbReference>
<keyword evidence="1" id="KW-1133">Transmembrane helix</keyword>
<evidence type="ECO:0000313" key="3">
    <source>
        <dbReference type="Proteomes" id="UP001164653"/>
    </source>
</evidence>
<keyword evidence="1" id="KW-0472">Membrane</keyword>
<evidence type="ECO:0000256" key="1">
    <source>
        <dbReference type="SAM" id="Phobius"/>
    </source>
</evidence>
<reference evidence="2" key="1">
    <citation type="submission" date="2022-11" db="EMBL/GenBank/DDBJ databases">
        <title>Dyadobacter pollutisoli sp. nov., isolated from plastic dumped soil.</title>
        <authorList>
            <person name="Kim J.M."/>
            <person name="Kim K.R."/>
            <person name="Lee J.K."/>
            <person name="Hao L."/>
            <person name="Jeon C.O."/>
        </authorList>
    </citation>
    <scope>NUCLEOTIDE SEQUENCE</scope>
    <source>
        <strain evidence="2">U1</strain>
    </source>
</reference>
<gene>
    <name evidence="2" type="ORF">ON006_09680</name>
</gene>
<name>A0A9E8NFV9_9BACT</name>
<proteinExistence type="predicted"/>
<protein>
    <submittedName>
        <fullName evidence="2">Uncharacterized protein</fullName>
    </submittedName>
</protein>
<feature type="transmembrane region" description="Helical" evidence="1">
    <location>
        <begin position="12"/>
        <end position="30"/>
    </location>
</feature>
<keyword evidence="1" id="KW-0812">Transmembrane</keyword>
<dbReference type="EMBL" id="CP112998">
    <property type="protein sequence ID" value="WAC14212.1"/>
    <property type="molecule type" value="Genomic_DNA"/>
</dbReference>
<keyword evidence="3" id="KW-1185">Reference proteome</keyword>
<accession>A0A9E8NFV9</accession>
<evidence type="ECO:0000313" key="2">
    <source>
        <dbReference type="EMBL" id="WAC14212.1"/>
    </source>
</evidence>
<dbReference type="Proteomes" id="UP001164653">
    <property type="component" value="Chromosome"/>
</dbReference>
<sequence length="44" mass="5222">MDYSSLRIAREGEVLIFLSFIMIIWAVSYIRSEKVERISSKNNR</sequence>
<organism evidence="2 3">
    <name type="scientific">Dyadobacter pollutisoli</name>
    <dbReference type="NCBI Taxonomy" id="2910158"/>
    <lineage>
        <taxon>Bacteria</taxon>
        <taxon>Pseudomonadati</taxon>
        <taxon>Bacteroidota</taxon>
        <taxon>Cytophagia</taxon>
        <taxon>Cytophagales</taxon>
        <taxon>Spirosomataceae</taxon>
        <taxon>Dyadobacter</taxon>
    </lineage>
</organism>